<dbReference type="PROSITE" id="PS51063">
    <property type="entry name" value="HTH_CRP_2"/>
    <property type="match status" value="1"/>
</dbReference>
<name>A0A3A9K491_9BACI</name>
<feature type="domain" description="HTH crp-type" evidence="6">
    <location>
        <begin position="90"/>
        <end position="163"/>
    </location>
</feature>
<dbReference type="InterPro" id="IPR036388">
    <property type="entry name" value="WH-like_DNA-bd_sf"/>
</dbReference>
<dbReference type="Proteomes" id="UP000281498">
    <property type="component" value="Unassembled WGS sequence"/>
</dbReference>
<organism evidence="7 8">
    <name type="scientific">Salipaludibacillus neizhouensis</name>
    <dbReference type="NCBI Taxonomy" id="885475"/>
    <lineage>
        <taxon>Bacteria</taxon>
        <taxon>Bacillati</taxon>
        <taxon>Bacillota</taxon>
        <taxon>Bacilli</taxon>
        <taxon>Bacillales</taxon>
        <taxon>Bacillaceae</taxon>
    </lineage>
</organism>
<sequence length="181" mass="20349">MKLYKVTKEGKEFVLTILSSGDMFGEAISFTSNYYAADAKALTDCEIGIINHKKLRPLLHQDAVLAMEFLRWSSLMERTTNAKLRDLTHHGKKGAICSTLIRLANSYGEKKDSSILITKKIKNGELGHYIGSSRESVNRMLADLKKDRVISQEGGYLEIHDLDYLKLACDCEECPIGVCRM</sequence>
<dbReference type="InterPro" id="IPR014710">
    <property type="entry name" value="RmlC-like_jellyroll"/>
</dbReference>
<dbReference type="EMBL" id="PDOE01000002">
    <property type="protein sequence ID" value="RKL67864.1"/>
    <property type="molecule type" value="Genomic_DNA"/>
</dbReference>
<dbReference type="InterPro" id="IPR036390">
    <property type="entry name" value="WH_DNA-bd_sf"/>
</dbReference>
<dbReference type="Gene3D" id="2.60.120.10">
    <property type="entry name" value="Jelly Rolls"/>
    <property type="match status" value="1"/>
</dbReference>
<dbReference type="Gene3D" id="1.10.10.10">
    <property type="entry name" value="Winged helix-like DNA-binding domain superfamily/Winged helix DNA-binding domain"/>
    <property type="match status" value="1"/>
</dbReference>
<evidence type="ECO:0000313" key="8">
    <source>
        <dbReference type="Proteomes" id="UP000281498"/>
    </source>
</evidence>
<accession>A0A3A9K491</accession>
<dbReference type="SUPFAM" id="SSF51206">
    <property type="entry name" value="cAMP-binding domain-like"/>
    <property type="match status" value="1"/>
</dbReference>
<dbReference type="AlphaFoldDB" id="A0A3A9K491"/>
<reference evidence="7 8" key="1">
    <citation type="submission" date="2017-10" db="EMBL/GenBank/DDBJ databases">
        <title>Bacillus sp. nov., a halophilic bacterium isolated from a Keqin Lake.</title>
        <authorList>
            <person name="Wang H."/>
        </authorList>
    </citation>
    <scope>NUCLEOTIDE SEQUENCE [LARGE SCALE GENOMIC DNA]</scope>
    <source>
        <strain evidence="7 8">KCTC 13187</strain>
    </source>
</reference>
<keyword evidence="4" id="KW-0804">Transcription</keyword>
<evidence type="ECO:0008006" key="9">
    <source>
        <dbReference type="Google" id="ProtNLM"/>
    </source>
</evidence>
<gene>
    <name evidence="7" type="ORF">CR203_04990</name>
</gene>
<dbReference type="SUPFAM" id="SSF46785">
    <property type="entry name" value="Winged helix' DNA-binding domain"/>
    <property type="match status" value="1"/>
</dbReference>
<dbReference type="Pfam" id="PF13545">
    <property type="entry name" value="HTH_Crp_2"/>
    <property type="match status" value="1"/>
</dbReference>
<evidence type="ECO:0000313" key="7">
    <source>
        <dbReference type="EMBL" id="RKL67864.1"/>
    </source>
</evidence>
<keyword evidence="1" id="KW-0805">Transcription regulation</keyword>
<dbReference type="PANTHER" id="PTHR24567:SF74">
    <property type="entry name" value="HTH-TYPE TRANSCRIPTIONAL REGULATOR ARCR"/>
    <property type="match status" value="1"/>
</dbReference>
<dbReference type="InterPro" id="IPR000595">
    <property type="entry name" value="cNMP-bd_dom"/>
</dbReference>
<dbReference type="OrthoDB" id="9810708at2"/>
<dbReference type="RefSeq" id="WP_110938203.1">
    <property type="nucleotide sequence ID" value="NZ_KZ614147.1"/>
</dbReference>
<dbReference type="CDD" id="cd00038">
    <property type="entry name" value="CAP_ED"/>
    <property type="match status" value="1"/>
</dbReference>
<dbReference type="InterPro" id="IPR012318">
    <property type="entry name" value="HTH_CRP"/>
</dbReference>
<dbReference type="InterPro" id="IPR050397">
    <property type="entry name" value="Env_Response_Regulators"/>
</dbReference>
<dbReference type="PROSITE" id="PS50042">
    <property type="entry name" value="CNMP_BINDING_3"/>
    <property type="match status" value="1"/>
</dbReference>
<keyword evidence="2" id="KW-0238">DNA-binding</keyword>
<evidence type="ECO:0000259" key="5">
    <source>
        <dbReference type="PROSITE" id="PS50042"/>
    </source>
</evidence>
<dbReference type="SMART" id="SM00419">
    <property type="entry name" value="HTH_CRP"/>
    <property type="match status" value="1"/>
</dbReference>
<evidence type="ECO:0000256" key="3">
    <source>
        <dbReference type="ARBA" id="ARBA00023159"/>
    </source>
</evidence>
<dbReference type="GO" id="GO:0003677">
    <property type="term" value="F:DNA binding"/>
    <property type="evidence" value="ECO:0007669"/>
    <property type="project" value="UniProtKB-KW"/>
</dbReference>
<proteinExistence type="predicted"/>
<dbReference type="InterPro" id="IPR018490">
    <property type="entry name" value="cNMP-bd_dom_sf"/>
</dbReference>
<keyword evidence="8" id="KW-1185">Reference proteome</keyword>
<evidence type="ECO:0000256" key="2">
    <source>
        <dbReference type="ARBA" id="ARBA00023125"/>
    </source>
</evidence>
<dbReference type="GO" id="GO:0003700">
    <property type="term" value="F:DNA-binding transcription factor activity"/>
    <property type="evidence" value="ECO:0007669"/>
    <property type="project" value="TreeGrafter"/>
</dbReference>
<evidence type="ECO:0000256" key="1">
    <source>
        <dbReference type="ARBA" id="ARBA00023015"/>
    </source>
</evidence>
<keyword evidence="3" id="KW-0010">Activator</keyword>
<feature type="domain" description="Cyclic nucleotide-binding" evidence="5">
    <location>
        <begin position="1"/>
        <end position="59"/>
    </location>
</feature>
<protein>
    <recommendedName>
        <fullName evidence="9">Crp/Fnr family transcriptional regulator</fullName>
    </recommendedName>
</protein>
<comment type="caution">
    <text evidence="7">The sequence shown here is derived from an EMBL/GenBank/DDBJ whole genome shotgun (WGS) entry which is preliminary data.</text>
</comment>
<evidence type="ECO:0000256" key="4">
    <source>
        <dbReference type="ARBA" id="ARBA00023163"/>
    </source>
</evidence>
<evidence type="ECO:0000259" key="6">
    <source>
        <dbReference type="PROSITE" id="PS51063"/>
    </source>
</evidence>
<dbReference type="GO" id="GO:0005829">
    <property type="term" value="C:cytosol"/>
    <property type="evidence" value="ECO:0007669"/>
    <property type="project" value="TreeGrafter"/>
</dbReference>
<dbReference type="PANTHER" id="PTHR24567">
    <property type="entry name" value="CRP FAMILY TRANSCRIPTIONAL REGULATORY PROTEIN"/>
    <property type="match status" value="1"/>
</dbReference>
<dbReference type="Pfam" id="PF00027">
    <property type="entry name" value="cNMP_binding"/>
    <property type="match status" value="1"/>
</dbReference>